<dbReference type="SUPFAM" id="SSF47459">
    <property type="entry name" value="HLH, helix-loop-helix DNA-binding domain"/>
    <property type="match status" value="1"/>
</dbReference>
<dbReference type="GO" id="GO:0046983">
    <property type="term" value="F:protein dimerization activity"/>
    <property type="evidence" value="ECO:0007669"/>
    <property type="project" value="InterPro"/>
</dbReference>
<dbReference type="PROSITE" id="PS50888">
    <property type="entry name" value="BHLH"/>
    <property type="match status" value="1"/>
</dbReference>
<dbReference type="InterPro" id="IPR057072">
    <property type="entry name" value="bHLH_INO4"/>
</dbReference>
<feature type="compositionally biased region" description="Basic and acidic residues" evidence="6">
    <location>
        <begin position="81"/>
        <end position="93"/>
    </location>
</feature>
<evidence type="ECO:0000256" key="6">
    <source>
        <dbReference type="SAM" id="MobiDB-lite"/>
    </source>
</evidence>
<evidence type="ECO:0000259" key="7">
    <source>
        <dbReference type="PROSITE" id="PS50888"/>
    </source>
</evidence>
<evidence type="ECO:0000256" key="3">
    <source>
        <dbReference type="ARBA" id="ARBA00023125"/>
    </source>
</evidence>
<organism evidence="8">
    <name type="scientific">Blastobotrys adeninivorans</name>
    <name type="common">Yeast</name>
    <name type="synonym">Arxula adeninivorans</name>
    <dbReference type="NCBI Taxonomy" id="409370"/>
    <lineage>
        <taxon>Eukaryota</taxon>
        <taxon>Fungi</taxon>
        <taxon>Dikarya</taxon>
        <taxon>Ascomycota</taxon>
        <taxon>Saccharomycotina</taxon>
        <taxon>Dipodascomycetes</taxon>
        <taxon>Dipodascales</taxon>
        <taxon>Trichomonascaceae</taxon>
        <taxon>Blastobotrys</taxon>
    </lineage>
</organism>
<reference evidence="8" key="1">
    <citation type="submission" date="2014-02" db="EMBL/GenBank/DDBJ databases">
        <authorList>
            <person name="Genoscope - CEA"/>
        </authorList>
    </citation>
    <scope>NUCLEOTIDE SEQUENCE</scope>
    <source>
        <strain evidence="8">LS3</strain>
    </source>
</reference>
<keyword evidence="3" id="KW-0238">DNA-binding</keyword>
<sequence>MDDFSAQLDAHQVPVQGGSFQEGGGGEPNLGFGVPDGMDPSSGPQAKRSSSSSSRKRSDSNSAVKTSTGRVQKAPGELLTPEEKKANHIASEKKRRQAIREGFDKITNIVPDLDPSQGRSEAIVLTKTVEFLNNLLEENNALRQLATKHNVPLSTPLPDMNDTKDK</sequence>
<dbReference type="InterPro" id="IPR036638">
    <property type="entry name" value="HLH_DNA-bd_sf"/>
</dbReference>
<evidence type="ECO:0000256" key="4">
    <source>
        <dbReference type="ARBA" id="ARBA00023163"/>
    </source>
</evidence>
<dbReference type="InterPro" id="IPR052207">
    <property type="entry name" value="Max-like/E-box_TFs"/>
</dbReference>
<dbReference type="CDD" id="cd11403">
    <property type="entry name" value="bHLH_scINO4_like"/>
    <property type="match status" value="1"/>
</dbReference>
<keyword evidence="2" id="KW-0805">Transcription regulation</keyword>
<protein>
    <submittedName>
        <fullName evidence="8">ARAD1D12496p</fullName>
    </submittedName>
</protein>
<dbReference type="SMART" id="SM00353">
    <property type="entry name" value="HLH"/>
    <property type="match status" value="1"/>
</dbReference>
<dbReference type="AlphaFoldDB" id="A0A060T8L6"/>
<evidence type="ECO:0000256" key="5">
    <source>
        <dbReference type="ARBA" id="ARBA00023242"/>
    </source>
</evidence>
<dbReference type="GO" id="GO:0000981">
    <property type="term" value="F:DNA-binding transcription factor activity, RNA polymerase II-specific"/>
    <property type="evidence" value="ECO:0007669"/>
    <property type="project" value="TreeGrafter"/>
</dbReference>
<gene>
    <name evidence="8" type="ORF">GNLVRS02_ARAD1D12496g</name>
</gene>
<name>A0A060T8L6_BLAAD</name>
<keyword evidence="4" id="KW-0804">Transcription</keyword>
<dbReference type="PANTHER" id="PTHR15741:SF27">
    <property type="entry name" value="TRANSCRIPTION FACTOR AP-4"/>
    <property type="match status" value="1"/>
</dbReference>
<proteinExistence type="predicted"/>
<dbReference type="Pfam" id="PF23181">
    <property type="entry name" value="bHLH_INO4"/>
    <property type="match status" value="1"/>
</dbReference>
<dbReference type="GO" id="GO:0005634">
    <property type="term" value="C:nucleus"/>
    <property type="evidence" value="ECO:0007669"/>
    <property type="project" value="UniProtKB-SubCell"/>
</dbReference>
<feature type="region of interest" description="Disordered" evidence="6">
    <location>
        <begin position="1"/>
        <end position="93"/>
    </location>
</feature>
<dbReference type="Gene3D" id="4.10.280.10">
    <property type="entry name" value="Helix-loop-helix DNA-binding domain"/>
    <property type="match status" value="1"/>
</dbReference>
<dbReference type="PANTHER" id="PTHR15741">
    <property type="entry name" value="BASIC HELIX-LOOP-HELIX ZIP TRANSCRIPTION FACTOR"/>
    <property type="match status" value="1"/>
</dbReference>
<dbReference type="InterPro" id="IPR011598">
    <property type="entry name" value="bHLH_dom"/>
</dbReference>
<keyword evidence="5" id="KW-0539">Nucleus</keyword>
<evidence type="ECO:0000313" key="8">
    <source>
        <dbReference type="EMBL" id="CDP37480.1"/>
    </source>
</evidence>
<dbReference type="EMBL" id="HG937694">
    <property type="protein sequence ID" value="CDP37480.1"/>
    <property type="molecule type" value="Genomic_DNA"/>
</dbReference>
<evidence type="ECO:0000256" key="1">
    <source>
        <dbReference type="ARBA" id="ARBA00004123"/>
    </source>
</evidence>
<dbReference type="GO" id="GO:0000978">
    <property type="term" value="F:RNA polymerase II cis-regulatory region sequence-specific DNA binding"/>
    <property type="evidence" value="ECO:0007669"/>
    <property type="project" value="TreeGrafter"/>
</dbReference>
<feature type="compositionally biased region" description="Low complexity" evidence="6">
    <location>
        <begin position="41"/>
        <end position="53"/>
    </location>
</feature>
<accession>A0A060T8L6</accession>
<comment type="subcellular location">
    <subcellularLocation>
        <location evidence="1">Nucleus</location>
    </subcellularLocation>
</comment>
<feature type="domain" description="BHLH" evidence="7">
    <location>
        <begin position="83"/>
        <end position="135"/>
    </location>
</feature>
<evidence type="ECO:0000256" key="2">
    <source>
        <dbReference type="ARBA" id="ARBA00023015"/>
    </source>
</evidence>
<reference evidence="8" key="2">
    <citation type="submission" date="2014-06" db="EMBL/GenBank/DDBJ databases">
        <title>The complete genome of Blastobotrys (Arxula) adeninivorans LS3 - a yeast of biotechnological interest.</title>
        <authorList>
            <person name="Kunze G."/>
            <person name="Gaillardin C."/>
            <person name="Czernicka M."/>
            <person name="Durrens P."/>
            <person name="Martin T."/>
            <person name="Boer E."/>
            <person name="Gabaldon T."/>
            <person name="Cruz J."/>
            <person name="Talla E."/>
            <person name="Marck C."/>
            <person name="Goffeau A."/>
            <person name="Barbe V."/>
            <person name="Baret P."/>
            <person name="Baronian K."/>
            <person name="Beier S."/>
            <person name="Bleykasten C."/>
            <person name="Bode R."/>
            <person name="Casaregola S."/>
            <person name="Despons L."/>
            <person name="Fairhead C."/>
            <person name="Giersberg M."/>
            <person name="Gierski P."/>
            <person name="Hahnel U."/>
            <person name="Hartmann A."/>
            <person name="Jankowska D."/>
            <person name="Jubin C."/>
            <person name="Jung P."/>
            <person name="Lafontaine I."/>
            <person name="Leh-Louis V."/>
            <person name="Lemaire M."/>
            <person name="Marcet-Houben M."/>
            <person name="Mascher M."/>
            <person name="Morel G."/>
            <person name="Richard G.-F."/>
            <person name="Riechen J."/>
            <person name="Sacerdot C."/>
            <person name="Sarkar A."/>
            <person name="Savel G."/>
            <person name="Schacherer J."/>
            <person name="Sherman D."/>
            <person name="Straub M.-L."/>
            <person name="Stein N."/>
            <person name="Thierry A."/>
            <person name="Trautwein-Schult A."/>
            <person name="Westhof E."/>
            <person name="Worch S."/>
            <person name="Dujon B."/>
            <person name="Souciet J.-L."/>
            <person name="Wincker P."/>
            <person name="Scholz U."/>
            <person name="Neuveglise N."/>
        </authorList>
    </citation>
    <scope>NUCLEOTIDE SEQUENCE</scope>
    <source>
        <strain evidence="8">LS3</strain>
    </source>
</reference>